<reference evidence="2" key="1">
    <citation type="submission" date="2018-05" db="EMBL/GenBank/DDBJ databases">
        <authorList>
            <person name="Lanie J.A."/>
            <person name="Ng W.-L."/>
            <person name="Kazmierczak K.M."/>
            <person name="Andrzejewski T.M."/>
            <person name="Davidsen T.M."/>
            <person name="Wayne K.J."/>
            <person name="Tettelin H."/>
            <person name="Glass J.I."/>
            <person name="Rusch D."/>
            <person name="Podicherti R."/>
            <person name="Tsui H.-C.T."/>
            <person name="Winkler M.E."/>
        </authorList>
    </citation>
    <scope>NUCLEOTIDE SEQUENCE</scope>
</reference>
<dbReference type="InterPro" id="IPR006680">
    <property type="entry name" value="Amidohydro-rel"/>
</dbReference>
<name>A0A381PVG3_9ZZZZ</name>
<sequence length="408" mass="46178">VLSSVNIINAEGLTLIPGMIDDQVHFREPGLTHKGDIFSESRAAIAGGVTSFIEMPNTIPNTTNNSALNEKIEIAKSKSFANFSFMFGGTNYNLDDILSVDDNNIAGIKLFLGSSTGNMLVDDHKVIEEIFRNTKLPISVHCEDEDIIKKNLINYINKYGDDIPMDLHPEIRNEEACYKSSKFAIELAKKMGARLNVFHISTAKELDLFDNKLPLRQKKITSEACAHHLWFTEKDYKLLGSKIKWNPAIKTERDKNELWNAVLNDKIDIIASDHSPHTIEEKNRFYTKCPSGGPMVQHSIISLLTESKKYNIGIEKIVEKISHNPAIVFNIKKRGFIKEGYYADIVLIDTNKDYNVSKDSLLYKCNWSPFEGRTFDSSIFMTFVNGQIVYDKGKIVSDPKGKQLIFDR</sequence>
<dbReference type="Pfam" id="PF01979">
    <property type="entry name" value="Amidohydro_1"/>
    <property type="match status" value="1"/>
</dbReference>
<dbReference type="CDD" id="cd01318">
    <property type="entry name" value="DHOase_IIb"/>
    <property type="match status" value="1"/>
</dbReference>
<dbReference type="NCBIfam" id="NF006688">
    <property type="entry name" value="PRK09236.1"/>
    <property type="match status" value="1"/>
</dbReference>
<dbReference type="Gene3D" id="3.20.20.140">
    <property type="entry name" value="Metal-dependent hydrolases"/>
    <property type="match status" value="1"/>
</dbReference>
<dbReference type="InterPro" id="IPR011059">
    <property type="entry name" value="Metal-dep_hydrolase_composite"/>
</dbReference>
<protein>
    <recommendedName>
        <fullName evidence="1">Amidohydrolase-related domain-containing protein</fullName>
    </recommendedName>
</protein>
<dbReference type="PANTHER" id="PTHR43668:SF4">
    <property type="entry name" value="ALLANTOINASE"/>
    <property type="match status" value="1"/>
</dbReference>
<organism evidence="2">
    <name type="scientific">marine metagenome</name>
    <dbReference type="NCBI Taxonomy" id="408172"/>
    <lineage>
        <taxon>unclassified sequences</taxon>
        <taxon>metagenomes</taxon>
        <taxon>ecological metagenomes</taxon>
    </lineage>
</organism>
<dbReference type="GO" id="GO:0005737">
    <property type="term" value="C:cytoplasm"/>
    <property type="evidence" value="ECO:0007669"/>
    <property type="project" value="TreeGrafter"/>
</dbReference>
<dbReference type="GO" id="GO:0004038">
    <property type="term" value="F:allantoinase activity"/>
    <property type="evidence" value="ECO:0007669"/>
    <property type="project" value="TreeGrafter"/>
</dbReference>
<dbReference type="SUPFAM" id="SSF51338">
    <property type="entry name" value="Composite domain of metallo-dependent hydrolases"/>
    <property type="match status" value="1"/>
</dbReference>
<dbReference type="AlphaFoldDB" id="A0A381PVG3"/>
<accession>A0A381PVG3</accession>
<dbReference type="Gene3D" id="2.30.40.10">
    <property type="entry name" value="Urease, subunit C, domain 1"/>
    <property type="match status" value="1"/>
</dbReference>
<proteinExistence type="predicted"/>
<dbReference type="EMBL" id="UINC01001094">
    <property type="protein sequence ID" value="SUZ70528.1"/>
    <property type="molecule type" value="Genomic_DNA"/>
</dbReference>
<evidence type="ECO:0000313" key="2">
    <source>
        <dbReference type="EMBL" id="SUZ70528.1"/>
    </source>
</evidence>
<feature type="non-terminal residue" evidence="2">
    <location>
        <position position="1"/>
    </location>
</feature>
<dbReference type="InterPro" id="IPR032466">
    <property type="entry name" value="Metal_Hydrolase"/>
</dbReference>
<dbReference type="InterPro" id="IPR050138">
    <property type="entry name" value="DHOase/Allantoinase_Hydrolase"/>
</dbReference>
<feature type="domain" description="Amidohydrolase-related" evidence="1">
    <location>
        <begin position="14"/>
        <end position="389"/>
    </location>
</feature>
<dbReference type="PANTHER" id="PTHR43668">
    <property type="entry name" value="ALLANTOINASE"/>
    <property type="match status" value="1"/>
</dbReference>
<dbReference type="SUPFAM" id="SSF51556">
    <property type="entry name" value="Metallo-dependent hydrolases"/>
    <property type="match status" value="1"/>
</dbReference>
<dbReference type="GO" id="GO:0006145">
    <property type="term" value="P:purine nucleobase catabolic process"/>
    <property type="evidence" value="ECO:0007669"/>
    <property type="project" value="TreeGrafter"/>
</dbReference>
<evidence type="ECO:0000259" key="1">
    <source>
        <dbReference type="Pfam" id="PF01979"/>
    </source>
</evidence>
<gene>
    <name evidence="2" type="ORF">METZ01_LOCUS23382</name>
</gene>